<evidence type="ECO:0000256" key="1">
    <source>
        <dbReference type="SAM" id="SignalP"/>
    </source>
</evidence>
<dbReference type="AlphaFoldDB" id="A0A9Q0MZH3"/>
<name>A0A9Q0MZH3_9DIPT</name>
<dbReference type="InterPro" id="IPR022041">
    <property type="entry name" value="Methyltransf_FA"/>
</dbReference>
<keyword evidence="1" id="KW-0732">Signal</keyword>
<sequence>MMISNSVLFKLFAFVCLFVPLLASSEEKTCAEVTVRDYKYTNSYNLSSIFNSQLDESIDTKNSDLIKGVSSEEYLVKLPVTFETRRGDIHVAFSEFPYSENSNRVYEFLLGGYENTLFEIRRKDYLHEKRNFNGNRFSDHSVPIYEEFNVEFSISKNGVVQLRDLDTDFKFNFTDQLPVIPVSPQ</sequence>
<dbReference type="EMBL" id="WJQU01000002">
    <property type="protein sequence ID" value="KAJ6640923.1"/>
    <property type="molecule type" value="Genomic_DNA"/>
</dbReference>
<accession>A0A9Q0MZH3</accession>
<keyword evidence="4" id="KW-1185">Reference proteome</keyword>
<organism evidence="3 4">
    <name type="scientific">Pseudolycoriella hygida</name>
    <dbReference type="NCBI Taxonomy" id="35572"/>
    <lineage>
        <taxon>Eukaryota</taxon>
        <taxon>Metazoa</taxon>
        <taxon>Ecdysozoa</taxon>
        <taxon>Arthropoda</taxon>
        <taxon>Hexapoda</taxon>
        <taxon>Insecta</taxon>
        <taxon>Pterygota</taxon>
        <taxon>Neoptera</taxon>
        <taxon>Endopterygota</taxon>
        <taxon>Diptera</taxon>
        <taxon>Nematocera</taxon>
        <taxon>Sciaroidea</taxon>
        <taxon>Sciaridae</taxon>
        <taxon>Pseudolycoriella</taxon>
    </lineage>
</organism>
<evidence type="ECO:0000313" key="3">
    <source>
        <dbReference type="EMBL" id="KAJ6640923.1"/>
    </source>
</evidence>
<proteinExistence type="predicted"/>
<dbReference type="Proteomes" id="UP001151699">
    <property type="component" value="Chromosome B"/>
</dbReference>
<feature type="chain" id="PRO_5040221698" description="Farnesoic acid O-methyl transferase domain-containing protein" evidence="1">
    <location>
        <begin position="24"/>
        <end position="185"/>
    </location>
</feature>
<dbReference type="Pfam" id="PF12248">
    <property type="entry name" value="Methyltransf_FA"/>
    <property type="match status" value="1"/>
</dbReference>
<protein>
    <recommendedName>
        <fullName evidence="2">Farnesoic acid O-methyl transferase domain-containing protein</fullName>
    </recommendedName>
</protein>
<feature type="signal peptide" evidence="1">
    <location>
        <begin position="1"/>
        <end position="23"/>
    </location>
</feature>
<gene>
    <name evidence="3" type="ORF">Bhyg_05856</name>
</gene>
<reference evidence="3" key="1">
    <citation type="submission" date="2022-07" db="EMBL/GenBank/DDBJ databases">
        <authorList>
            <person name="Trinca V."/>
            <person name="Uliana J.V.C."/>
            <person name="Torres T.T."/>
            <person name="Ward R.J."/>
            <person name="Monesi N."/>
        </authorList>
    </citation>
    <scope>NUCLEOTIDE SEQUENCE</scope>
    <source>
        <strain evidence="3">HSMRA1968</strain>
        <tissue evidence="3">Whole embryos</tissue>
    </source>
</reference>
<evidence type="ECO:0000259" key="2">
    <source>
        <dbReference type="Pfam" id="PF12248"/>
    </source>
</evidence>
<feature type="domain" description="Farnesoic acid O-methyl transferase" evidence="2">
    <location>
        <begin position="87"/>
        <end position="164"/>
    </location>
</feature>
<comment type="caution">
    <text evidence="3">The sequence shown here is derived from an EMBL/GenBank/DDBJ whole genome shotgun (WGS) entry which is preliminary data.</text>
</comment>
<dbReference type="OrthoDB" id="10279246at2759"/>
<evidence type="ECO:0000313" key="4">
    <source>
        <dbReference type="Proteomes" id="UP001151699"/>
    </source>
</evidence>